<protein>
    <recommendedName>
        <fullName evidence="4">Protein SprT-like</fullName>
    </recommendedName>
</protein>
<gene>
    <name evidence="6" type="primary">ydcK</name>
    <name evidence="6" type="ORF">BN000_05192</name>
</gene>
<keyword evidence="3 4" id="KW-0862">Zinc</keyword>
<accession>A0A0U1P4Y8</accession>
<feature type="binding site" evidence="4">
    <location>
        <position position="71"/>
    </location>
    <ligand>
        <name>Zn(2+)</name>
        <dbReference type="ChEBI" id="CHEBI:29105"/>
    </ligand>
</feature>
<evidence type="ECO:0000313" key="6">
    <source>
        <dbReference type="EMBL" id="CRK85122.1"/>
    </source>
</evidence>
<dbReference type="Pfam" id="PF10263">
    <property type="entry name" value="SprT-like"/>
    <property type="match status" value="1"/>
</dbReference>
<reference evidence="7" key="1">
    <citation type="submission" date="2015-05" db="EMBL/GenBank/DDBJ databases">
        <authorList>
            <person name="Urmite Genomes"/>
        </authorList>
    </citation>
    <scope>NUCLEOTIDE SEQUENCE [LARGE SCALE GENOMIC DNA]</scope>
    <source>
        <strain evidence="7">LF1</strain>
    </source>
</reference>
<evidence type="ECO:0000256" key="1">
    <source>
        <dbReference type="ARBA" id="ARBA00022490"/>
    </source>
</evidence>
<dbReference type="RefSeq" id="WP_090639851.1">
    <property type="nucleotide sequence ID" value="NZ_CVRB01000007.1"/>
</dbReference>
<feature type="domain" description="SprT-like" evidence="5">
    <location>
        <begin position="4"/>
        <end position="151"/>
    </location>
</feature>
<dbReference type="GO" id="GO:0006950">
    <property type="term" value="P:response to stress"/>
    <property type="evidence" value="ECO:0007669"/>
    <property type="project" value="UniProtKB-ARBA"/>
</dbReference>
<evidence type="ECO:0000259" key="5">
    <source>
        <dbReference type="SMART" id="SM00731"/>
    </source>
</evidence>
<dbReference type="GO" id="GO:0008270">
    <property type="term" value="F:zinc ion binding"/>
    <property type="evidence" value="ECO:0007669"/>
    <property type="project" value="UniProtKB-UniRule"/>
</dbReference>
<keyword evidence="2 4" id="KW-0479">Metal-binding</keyword>
<dbReference type="HAMAP" id="MF_00745">
    <property type="entry name" value="SprT_like"/>
    <property type="match status" value="1"/>
</dbReference>
<comment type="cofactor">
    <cofactor evidence="4">
        <name>Zn(2+)</name>
        <dbReference type="ChEBI" id="CHEBI:29105"/>
    </cofactor>
    <text evidence="4">Binds 1 zinc ion.</text>
</comment>
<dbReference type="Proteomes" id="UP000199087">
    <property type="component" value="Unassembled WGS sequence"/>
</dbReference>
<evidence type="ECO:0000313" key="7">
    <source>
        <dbReference type="Proteomes" id="UP000199087"/>
    </source>
</evidence>
<comment type="similarity">
    <text evidence="4">Belongs to the SprT family.</text>
</comment>
<feature type="active site" evidence="4">
    <location>
        <position position="68"/>
    </location>
</feature>
<dbReference type="Pfam" id="PF17283">
    <property type="entry name" value="Zn_ribbon_SprT"/>
    <property type="match status" value="1"/>
</dbReference>
<dbReference type="InterPro" id="IPR023524">
    <property type="entry name" value="Uncharacterised_SprT-like"/>
</dbReference>
<organism evidence="6 7">
    <name type="scientific">Neobacillus massiliamazoniensis</name>
    <dbReference type="NCBI Taxonomy" id="1499688"/>
    <lineage>
        <taxon>Bacteria</taxon>
        <taxon>Bacillati</taxon>
        <taxon>Bacillota</taxon>
        <taxon>Bacilli</taxon>
        <taxon>Bacillales</taxon>
        <taxon>Bacillaceae</taxon>
        <taxon>Neobacillus</taxon>
    </lineage>
</organism>
<dbReference type="SMART" id="SM00731">
    <property type="entry name" value="SprT"/>
    <property type="match status" value="1"/>
</dbReference>
<keyword evidence="1 4" id="KW-0963">Cytoplasm</keyword>
<comment type="subcellular location">
    <subcellularLocation>
        <location evidence="4">Cytoplasm</location>
    </subcellularLocation>
</comment>
<evidence type="ECO:0000256" key="3">
    <source>
        <dbReference type="ARBA" id="ARBA00022833"/>
    </source>
</evidence>
<evidence type="ECO:0000256" key="2">
    <source>
        <dbReference type="ARBA" id="ARBA00022723"/>
    </source>
</evidence>
<dbReference type="OrthoDB" id="9799909at2"/>
<dbReference type="EMBL" id="CVRB01000007">
    <property type="protein sequence ID" value="CRK85122.1"/>
    <property type="molecule type" value="Genomic_DNA"/>
</dbReference>
<dbReference type="InterPro" id="IPR035240">
    <property type="entry name" value="SprT_Zn_ribbon"/>
</dbReference>
<dbReference type="GO" id="GO:0005737">
    <property type="term" value="C:cytoplasm"/>
    <property type="evidence" value="ECO:0007669"/>
    <property type="project" value="UniProtKB-SubCell"/>
</dbReference>
<keyword evidence="7" id="KW-1185">Reference proteome</keyword>
<sequence>MENHELQKMVEKISLDSFGKPFKHKASFNPKLRTTGGRYLLGTHNIEINKKYLEQLGENELIGIIKHELCHYHLHLEGKGYQHRDLEFKWLLKKTGAPRFCNRLTDMPPKRSSKKILLYQCTKCHLQYKRKKSINTSKYVCGRCKGKLKKINEISLS</sequence>
<feature type="binding site" evidence="4">
    <location>
        <position position="67"/>
    </location>
    <ligand>
        <name>Zn(2+)</name>
        <dbReference type="ChEBI" id="CHEBI:29105"/>
    </ligand>
</feature>
<evidence type="ECO:0000256" key="4">
    <source>
        <dbReference type="HAMAP-Rule" id="MF_00745"/>
    </source>
</evidence>
<dbReference type="InterPro" id="IPR006640">
    <property type="entry name" value="SprT-like_domain"/>
</dbReference>
<name>A0A0U1P4Y8_9BACI</name>
<proteinExistence type="inferred from homology"/>
<dbReference type="STRING" id="1499688.BN000_05192"/>
<dbReference type="NCBIfam" id="NF003339">
    <property type="entry name" value="PRK04351.1"/>
    <property type="match status" value="1"/>
</dbReference>
<dbReference type="AlphaFoldDB" id="A0A0U1P4Y8"/>